<reference evidence="3" key="1">
    <citation type="submission" date="2020-02" db="EMBL/GenBank/DDBJ databases">
        <title>A new Streptomyces sp. for controlling soil-borne diseases.</title>
        <authorList>
            <person name="Li X."/>
            <person name="Tian Y."/>
            <person name="Gao K."/>
        </authorList>
    </citation>
    <scope>NUCLEOTIDE SEQUENCE [LARGE SCALE GENOMIC DNA]</scope>
    <source>
        <strain evidence="3">0250</strain>
    </source>
</reference>
<keyword evidence="4" id="KW-1185">Reference proteome</keyword>
<organism evidence="3 4">
    <name type="scientific">Streptomyces rhizosphaericus</name>
    <dbReference type="NCBI Taxonomy" id="114699"/>
    <lineage>
        <taxon>Bacteria</taxon>
        <taxon>Bacillati</taxon>
        <taxon>Actinomycetota</taxon>
        <taxon>Actinomycetes</taxon>
        <taxon>Kitasatosporales</taxon>
        <taxon>Streptomycetaceae</taxon>
        <taxon>Streptomyces</taxon>
        <taxon>Streptomyces violaceusniger group</taxon>
    </lineage>
</organism>
<name>A0A6G4AU63_9ACTN</name>
<evidence type="ECO:0000259" key="2">
    <source>
        <dbReference type="Pfam" id="PF01609"/>
    </source>
</evidence>
<dbReference type="InterPro" id="IPR002559">
    <property type="entry name" value="Transposase_11"/>
</dbReference>
<comment type="caution">
    <text evidence="3">The sequence shown here is derived from an EMBL/GenBank/DDBJ whole genome shotgun (WGS) entry which is preliminary data.</text>
</comment>
<dbReference type="GO" id="GO:0004803">
    <property type="term" value="F:transposase activity"/>
    <property type="evidence" value="ECO:0007669"/>
    <property type="project" value="InterPro"/>
</dbReference>
<feature type="region of interest" description="Disordered" evidence="1">
    <location>
        <begin position="47"/>
        <end position="131"/>
    </location>
</feature>
<dbReference type="GO" id="GO:0006313">
    <property type="term" value="P:DNA transposition"/>
    <property type="evidence" value="ECO:0007669"/>
    <property type="project" value="InterPro"/>
</dbReference>
<evidence type="ECO:0000313" key="3">
    <source>
        <dbReference type="EMBL" id="NEW76802.1"/>
    </source>
</evidence>
<dbReference type="GO" id="GO:0003677">
    <property type="term" value="F:DNA binding"/>
    <property type="evidence" value="ECO:0007669"/>
    <property type="project" value="InterPro"/>
</dbReference>
<dbReference type="AlphaFoldDB" id="A0A6G4AU63"/>
<sequence>MDRGKTGSKHHLIVEAHGIPLAAITTGGNRNDVTQLIPLIQAIPPVRGKRGQPLCRPKHLPLGRGRSDRVAALVPPPAHPLGDPPHIRDLSTSTSQPGANGSKPCSTSQRTPSRLRNDHHARITSRSTSVP</sequence>
<evidence type="ECO:0000313" key="4">
    <source>
        <dbReference type="Proteomes" id="UP000476310"/>
    </source>
</evidence>
<feature type="compositionally biased region" description="Polar residues" evidence="1">
    <location>
        <begin position="90"/>
        <end position="114"/>
    </location>
</feature>
<dbReference type="Proteomes" id="UP000476310">
    <property type="component" value="Unassembled WGS sequence"/>
</dbReference>
<proteinExistence type="predicted"/>
<dbReference type="EMBL" id="JAAIKT010000093">
    <property type="protein sequence ID" value="NEW76802.1"/>
    <property type="molecule type" value="Genomic_DNA"/>
</dbReference>
<accession>A0A6G4AU63</accession>
<evidence type="ECO:0000256" key="1">
    <source>
        <dbReference type="SAM" id="MobiDB-lite"/>
    </source>
</evidence>
<gene>
    <name evidence="3" type="ORF">G4H13_42355</name>
</gene>
<protein>
    <submittedName>
        <fullName evidence="3">Transposase</fullName>
    </submittedName>
</protein>
<feature type="domain" description="Transposase IS4-like" evidence="2">
    <location>
        <begin position="3"/>
        <end position="46"/>
    </location>
</feature>
<feature type="compositionally biased region" description="Pro residues" evidence="1">
    <location>
        <begin position="74"/>
        <end position="83"/>
    </location>
</feature>
<dbReference type="Pfam" id="PF01609">
    <property type="entry name" value="DDE_Tnp_1"/>
    <property type="match status" value="1"/>
</dbReference>